<proteinExistence type="inferred from homology"/>
<dbReference type="InterPro" id="IPR015421">
    <property type="entry name" value="PyrdxlP-dep_Trfase_major"/>
</dbReference>
<keyword evidence="6" id="KW-0411">Iron-sulfur</keyword>
<comment type="similarity">
    <text evidence="2">Belongs to the class-V pyridoxal-phosphate-dependent aminotransferase family. NifS/IscS subfamily.</text>
</comment>
<dbReference type="InterPro" id="IPR020578">
    <property type="entry name" value="Aminotrans_V_PyrdxlP_BS"/>
</dbReference>
<keyword evidence="12" id="KW-1185">Reference proteome</keyword>
<dbReference type="GO" id="GO:0046872">
    <property type="term" value="F:metal ion binding"/>
    <property type="evidence" value="ECO:0007669"/>
    <property type="project" value="UniProtKB-KW"/>
</dbReference>
<dbReference type="Gene3D" id="3.40.640.10">
    <property type="entry name" value="Type I PLP-dependent aspartate aminotransferase-like (Major domain)"/>
    <property type="match status" value="1"/>
</dbReference>
<dbReference type="SUPFAM" id="SSF53383">
    <property type="entry name" value="PLP-dependent transferases"/>
    <property type="match status" value="1"/>
</dbReference>
<protein>
    <submittedName>
        <fullName evidence="10">Cysteine desulfurase</fullName>
    </submittedName>
</protein>
<evidence type="ECO:0000256" key="1">
    <source>
        <dbReference type="ARBA" id="ARBA00001933"/>
    </source>
</evidence>
<evidence type="ECO:0000256" key="6">
    <source>
        <dbReference type="ARBA" id="ARBA00023014"/>
    </source>
</evidence>
<dbReference type="Proteomes" id="UP001527202">
    <property type="component" value="Unassembled WGS sequence"/>
</dbReference>
<evidence type="ECO:0000256" key="3">
    <source>
        <dbReference type="ARBA" id="ARBA00022723"/>
    </source>
</evidence>
<reference evidence="10 11" key="1">
    <citation type="submission" date="2018-01" db="EMBL/GenBank/DDBJ databases">
        <title>The whole genome sequencing and assembly of Paenibacillus chitinolyticus KCCM 41400 strain.</title>
        <authorList>
            <person name="Kim J.-Y."/>
            <person name="Park M.-K."/>
            <person name="Lee Y.-J."/>
            <person name="Yi H."/>
            <person name="Bahn Y.-S."/>
            <person name="Kim J.F."/>
            <person name="Lee D.-W."/>
        </authorList>
    </citation>
    <scope>NUCLEOTIDE SEQUENCE [LARGE SCALE GENOMIC DNA]</scope>
    <source>
        <strain evidence="10 11">KCCM 41400</strain>
    </source>
</reference>
<keyword evidence="4" id="KW-0663">Pyridoxal phosphate</keyword>
<gene>
    <name evidence="9" type="ORF">M5X16_03965</name>
    <name evidence="10" type="ORF">PC41400_23015</name>
</gene>
<dbReference type="RefSeq" id="WP_042229997.1">
    <property type="nucleotide sequence ID" value="NZ_CP026520.1"/>
</dbReference>
<accession>A0A410X190</accession>
<evidence type="ECO:0000313" key="11">
    <source>
        <dbReference type="Proteomes" id="UP000288943"/>
    </source>
</evidence>
<dbReference type="Proteomes" id="UP000288943">
    <property type="component" value="Chromosome"/>
</dbReference>
<dbReference type="PANTHER" id="PTHR11601">
    <property type="entry name" value="CYSTEINE DESULFURYLASE FAMILY MEMBER"/>
    <property type="match status" value="1"/>
</dbReference>
<reference evidence="9 12" key="2">
    <citation type="submission" date="2022-05" db="EMBL/GenBank/DDBJ databases">
        <title>Genome Sequencing of Bee-Associated Microbes.</title>
        <authorList>
            <person name="Dunlap C."/>
        </authorList>
    </citation>
    <scope>NUCLEOTIDE SEQUENCE [LARGE SCALE GENOMIC DNA]</scope>
    <source>
        <strain evidence="9 12">NRRL B-23120</strain>
    </source>
</reference>
<dbReference type="InterPro" id="IPR015422">
    <property type="entry name" value="PyrdxlP-dep_Trfase_small"/>
</dbReference>
<evidence type="ECO:0000313" key="12">
    <source>
        <dbReference type="Proteomes" id="UP001527202"/>
    </source>
</evidence>
<dbReference type="GO" id="GO:0051536">
    <property type="term" value="F:iron-sulfur cluster binding"/>
    <property type="evidence" value="ECO:0007669"/>
    <property type="project" value="UniProtKB-KW"/>
</dbReference>
<dbReference type="InterPro" id="IPR000192">
    <property type="entry name" value="Aminotrans_V_dom"/>
</dbReference>
<dbReference type="PROSITE" id="PS00595">
    <property type="entry name" value="AA_TRANSFER_CLASS_5"/>
    <property type="match status" value="1"/>
</dbReference>
<comment type="cofactor">
    <cofactor evidence="1 7">
        <name>pyridoxal 5'-phosphate</name>
        <dbReference type="ChEBI" id="CHEBI:597326"/>
    </cofactor>
</comment>
<dbReference type="Pfam" id="PF00266">
    <property type="entry name" value="Aminotran_5"/>
    <property type="match status" value="1"/>
</dbReference>
<keyword evidence="5" id="KW-0408">Iron</keyword>
<dbReference type="PANTHER" id="PTHR11601:SF50">
    <property type="entry name" value="CYSTEINE DESULFURASE ISCS 2-RELATED"/>
    <property type="match status" value="1"/>
</dbReference>
<evidence type="ECO:0000313" key="10">
    <source>
        <dbReference type="EMBL" id="QAV20385.1"/>
    </source>
</evidence>
<dbReference type="InterPro" id="IPR016454">
    <property type="entry name" value="Cysteine_dSase"/>
</dbReference>
<dbReference type="AlphaFoldDB" id="A0A410X190"/>
<dbReference type="Gene3D" id="1.10.260.50">
    <property type="match status" value="1"/>
</dbReference>
<evidence type="ECO:0000256" key="2">
    <source>
        <dbReference type="ARBA" id="ARBA00006490"/>
    </source>
</evidence>
<evidence type="ECO:0000256" key="7">
    <source>
        <dbReference type="RuleBase" id="RU004504"/>
    </source>
</evidence>
<name>A0A410X190_9BACL</name>
<keyword evidence="3" id="KW-0479">Metal-binding</keyword>
<dbReference type="FunFam" id="3.40.640.10:FF:000084">
    <property type="entry name" value="IscS-like cysteine desulfurase"/>
    <property type="match status" value="1"/>
</dbReference>
<dbReference type="KEGG" id="pchi:PC41400_23015"/>
<dbReference type="PIRSF" id="PIRSF005572">
    <property type="entry name" value="NifS"/>
    <property type="match status" value="1"/>
</dbReference>
<organism evidence="10 11">
    <name type="scientific">Paenibacillus chitinolyticus</name>
    <dbReference type="NCBI Taxonomy" id="79263"/>
    <lineage>
        <taxon>Bacteria</taxon>
        <taxon>Bacillati</taxon>
        <taxon>Bacillota</taxon>
        <taxon>Bacilli</taxon>
        <taxon>Bacillales</taxon>
        <taxon>Paenibacillaceae</taxon>
        <taxon>Paenibacillus</taxon>
    </lineage>
</organism>
<dbReference type="OrthoDB" id="9808002at2"/>
<sequence length="388" mass="42179">MLYLDNAATTQPYKEVAQTVADVMLQHFGNPSSIHKFGLDAEKLVKKSREVIASALRARSEEIIFTSGGTESSNLAIKGAAYRYRSRGRHLITTAVEHASVTEAFRQLQAEGFEVTVLPVDETGQVRVEDVKAAVTGETILVSVMHVNNETGRIQPVGEIGRWLREKQTVLFHVDAVQGVAKLPLSPDELGIDLMSASAHKFKGPKGAGFLYKRTGIDLQAQLVGGGQEQGIRSGTENVPLIVGMAKALRIATDNLAEDIRRKRAFRRIAVEGILGLPELALTGSRDEEDMAPHIVHFTYPGMNSEVVVHALEQRGIYISTKSACSSGEPEPSKVLLSMGLDRAHASSGLRVSWTEEHSEADARRFVEALRGVIADLVPVSERTKGGR</sequence>
<evidence type="ECO:0000256" key="4">
    <source>
        <dbReference type="ARBA" id="ARBA00022898"/>
    </source>
</evidence>
<evidence type="ECO:0000313" key="9">
    <source>
        <dbReference type="EMBL" id="MCY9594930.1"/>
    </source>
</evidence>
<evidence type="ECO:0000256" key="5">
    <source>
        <dbReference type="ARBA" id="ARBA00023004"/>
    </source>
</evidence>
<dbReference type="EMBL" id="CP026520">
    <property type="protein sequence ID" value="QAV20385.1"/>
    <property type="molecule type" value="Genomic_DNA"/>
</dbReference>
<dbReference type="EMBL" id="JAMDMJ010000003">
    <property type="protein sequence ID" value="MCY9594930.1"/>
    <property type="molecule type" value="Genomic_DNA"/>
</dbReference>
<dbReference type="GeneID" id="95377668"/>
<feature type="domain" description="Aminotransferase class V" evidence="8">
    <location>
        <begin position="3"/>
        <end position="363"/>
    </location>
</feature>
<dbReference type="InterPro" id="IPR015424">
    <property type="entry name" value="PyrdxlP-dep_Trfase"/>
</dbReference>
<evidence type="ECO:0000259" key="8">
    <source>
        <dbReference type="Pfam" id="PF00266"/>
    </source>
</evidence>
<dbReference type="Gene3D" id="3.90.1150.10">
    <property type="entry name" value="Aspartate Aminotransferase, domain 1"/>
    <property type="match status" value="1"/>
</dbReference>
<dbReference type="GO" id="GO:0031071">
    <property type="term" value="F:cysteine desulfurase activity"/>
    <property type="evidence" value="ECO:0007669"/>
    <property type="project" value="UniProtKB-ARBA"/>
</dbReference>